<dbReference type="GO" id="GO:0032259">
    <property type="term" value="P:methylation"/>
    <property type="evidence" value="ECO:0007669"/>
    <property type="project" value="UniProtKB-KW"/>
</dbReference>
<dbReference type="InterPro" id="IPR029063">
    <property type="entry name" value="SAM-dependent_MTases_sf"/>
</dbReference>
<dbReference type="GO" id="GO:0008171">
    <property type="term" value="F:O-methyltransferase activity"/>
    <property type="evidence" value="ECO:0007669"/>
    <property type="project" value="InterPro"/>
</dbReference>
<name>A0A6A6T4T6_9PLEO</name>
<dbReference type="SUPFAM" id="SSF46785">
    <property type="entry name" value="Winged helix' DNA-binding domain"/>
    <property type="match status" value="1"/>
</dbReference>
<dbReference type="InterPro" id="IPR001077">
    <property type="entry name" value="COMT_C"/>
</dbReference>
<evidence type="ECO:0000313" key="6">
    <source>
        <dbReference type="EMBL" id="KAF2655025.1"/>
    </source>
</evidence>
<keyword evidence="2 6" id="KW-0808">Transferase</keyword>
<dbReference type="Proteomes" id="UP000799324">
    <property type="component" value="Unassembled WGS sequence"/>
</dbReference>
<evidence type="ECO:0000256" key="3">
    <source>
        <dbReference type="ARBA" id="ARBA00022691"/>
    </source>
</evidence>
<dbReference type="PANTHER" id="PTHR43712:SF11">
    <property type="entry name" value="O-METHYLTRANSFERASE (AFU_ORTHOLOGUE AFUA_2G17820)-RELATED"/>
    <property type="match status" value="1"/>
</dbReference>
<evidence type="ECO:0000259" key="5">
    <source>
        <dbReference type="Pfam" id="PF00891"/>
    </source>
</evidence>
<dbReference type="Gene3D" id="1.10.10.10">
    <property type="entry name" value="Winged helix-like DNA-binding domain superfamily/Winged helix DNA-binding domain"/>
    <property type="match status" value="1"/>
</dbReference>
<dbReference type="InterPro" id="IPR016461">
    <property type="entry name" value="COMT-like"/>
</dbReference>
<protein>
    <submittedName>
        <fullName evidence="6">S-adenosyl-L-methionine-dependent methyltransferase</fullName>
    </submittedName>
</protein>
<evidence type="ECO:0000256" key="4">
    <source>
        <dbReference type="PIRSR" id="PIRSR005739-1"/>
    </source>
</evidence>
<keyword evidence="1 6" id="KW-0489">Methyltransferase</keyword>
<reference evidence="6" key="1">
    <citation type="journal article" date="2020" name="Stud. Mycol.">
        <title>101 Dothideomycetes genomes: a test case for predicting lifestyles and emergence of pathogens.</title>
        <authorList>
            <person name="Haridas S."/>
            <person name="Albert R."/>
            <person name="Binder M."/>
            <person name="Bloem J."/>
            <person name="Labutti K."/>
            <person name="Salamov A."/>
            <person name="Andreopoulos B."/>
            <person name="Baker S."/>
            <person name="Barry K."/>
            <person name="Bills G."/>
            <person name="Bluhm B."/>
            <person name="Cannon C."/>
            <person name="Castanera R."/>
            <person name="Culley D."/>
            <person name="Daum C."/>
            <person name="Ezra D."/>
            <person name="Gonzalez J."/>
            <person name="Henrissat B."/>
            <person name="Kuo A."/>
            <person name="Liang C."/>
            <person name="Lipzen A."/>
            <person name="Lutzoni F."/>
            <person name="Magnuson J."/>
            <person name="Mondo S."/>
            <person name="Nolan M."/>
            <person name="Ohm R."/>
            <person name="Pangilinan J."/>
            <person name="Park H.-J."/>
            <person name="Ramirez L."/>
            <person name="Alfaro M."/>
            <person name="Sun H."/>
            <person name="Tritt A."/>
            <person name="Yoshinaga Y."/>
            <person name="Zwiers L.-H."/>
            <person name="Turgeon B."/>
            <person name="Goodwin S."/>
            <person name="Spatafora J."/>
            <person name="Crous P."/>
            <person name="Grigoriev I."/>
        </authorList>
    </citation>
    <scope>NUCLEOTIDE SEQUENCE</scope>
    <source>
        <strain evidence="6">CBS 122681</strain>
    </source>
</reference>
<sequence>MSFSTIIQTIRDATANSGTATSAEKAQLVEACNGLVTALETPEQKLTSLCFGPVRALIIRLGIDIHLFDVATAALKKGESLNMQQLSDETKCEALLIRRLIRVLIDMNHFREVDQDVFQPLPEVALFSTTSPISQAMIQFTNTLQHMFQLPAYFEARGYQSPTDAFDGPFQFVTGTKLHVFEWLASNPRYQHANDVTMSLRTKLASQEKWFDIYPLEQHLAATPPSETFLVDVGGGVGHHSIALKERYTQLPGKIVVQDIAPVIDGISSMPEGIEAMTHDFFEPQPCRNAKIYFVGHILHDWPDKQAKTILENIRNAMAPESVLLLDEPLLPERDVTFLPAVMDLVMMSQFSSLERTEHQFRELLDSVGLELVKVWESSNTMSGQSIIEVRRRR</sequence>
<dbReference type="AlphaFoldDB" id="A0A6A6T4T6"/>
<evidence type="ECO:0000313" key="7">
    <source>
        <dbReference type="Proteomes" id="UP000799324"/>
    </source>
</evidence>
<gene>
    <name evidence="6" type="ORF">K491DRAFT_630948</name>
</gene>
<feature type="domain" description="O-methyltransferase C-terminal" evidence="5">
    <location>
        <begin position="229"/>
        <end position="369"/>
    </location>
</feature>
<dbReference type="InterPro" id="IPR036390">
    <property type="entry name" value="WH_DNA-bd_sf"/>
</dbReference>
<dbReference type="PANTHER" id="PTHR43712">
    <property type="entry name" value="PUTATIVE (AFU_ORTHOLOGUE AFUA_4G14580)-RELATED"/>
    <property type="match status" value="1"/>
</dbReference>
<organism evidence="6 7">
    <name type="scientific">Lophiostoma macrostomum CBS 122681</name>
    <dbReference type="NCBI Taxonomy" id="1314788"/>
    <lineage>
        <taxon>Eukaryota</taxon>
        <taxon>Fungi</taxon>
        <taxon>Dikarya</taxon>
        <taxon>Ascomycota</taxon>
        <taxon>Pezizomycotina</taxon>
        <taxon>Dothideomycetes</taxon>
        <taxon>Pleosporomycetidae</taxon>
        <taxon>Pleosporales</taxon>
        <taxon>Lophiostomataceae</taxon>
        <taxon>Lophiostoma</taxon>
    </lineage>
</organism>
<dbReference type="SUPFAM" id="SSF53335">
    <property type="entry name" value="S-adenosyl-L-methionine-dependent methyltransferases"/>
    <property type="match status" value="1"/>
</dbReference>
<evidence type="ECO:0000256" key="2">
    <source>
        <dbReference type="ARBA" id="ARBA00022679"/>
    </source>
</evidence>
<dbReference type="Pfam" id="PF00891">
    <property type="entry name" value="Methyltransf_2"/>
    <property type="match status" value="1"/>
</dbReference>
<dbReference type="PROSITE" id="PS51683">
    <property type="entry name" value="SAM_OMT_II"/>
    <property type="match status" value="1"/>
</dbReference>
<dbReference type="OrthoDB" id="1535081at2759"/>
<feature type="active site" description="Proton acceptor" evidence="4">
    <location>
        <position position="300"/>
    </location>
</feature>
<keyword evidence="7" id="KW-1185">Reference proteome</keyword>
<dbReference type="EMBL" id="MU004355">
    <property type="protein sequence ID" value="KAF2655025.1"/>
    <property type="molecule type" value="Genomic_DNA"/>
</dbReference>
<accession>A0A6A6T4T6</accession>
<dbReference type="PIRSF" id="PIRSF005739">
    <property type="entry name" value="O-mtase"/>
    <property type="match status" value="1"/>
</dbReference>
<evidence type="ECO:0000256" key="1">
    <source>
        <dbReference type="ARBA" id="ARBA00022603"/>
    </source>
</evidence>
<proteinExistence type="predicted"/>
<dbReference type="InterPro" id="IPR036388">
    <property type="entry name" value="WH-like_DNA-bd_sf"/>
</dbReference>
<keyword evidence="3" id="KW-0949">S-adenosyl-L-methionine</keyword>
<dbReference type="Gene3D" id="3.40.50.150">
    <property type="entry name" value="Vaccinia Virus protein VP39"/>
    <property type="match status" value="1"/>
</dbReference>